<evidence type="ECO:0000256" key="6">
    <source>
        <dbReference type="ARBA" id="ARBA00022840"/>
    </source>
</evidence>
<dbReference type="UniPathway" id="UPA00068">
    <property type="reaction ID" value="UER00171"/>
</dbReference>
<dbReference type="InterPro" id="IPR036480">
    <property type="entry name" value="CarbP_synth_ssu_N_sf"/>
</dbReference>
<geneLocation type="chloroplast" evidence="14"/>
<comment type="pathway">
    <text evidence="2 12">Amino-acid biosynthesis; L-arginine biosynthesis; carbamoyl phosphate from bicarbonate: step 1/1.</text>
</comment>
<feature type="binding site" evidence="12">
    <location>
        <position position="317"/>
    </location>
    <ligand>
        <name>L-glutamine</name>
        <dbReference type="ChEBI" id="CHEBI:58359"/>
    </ligand>
</feature>
<keyword evidence="4 12" id="KW-0436">Ligase</keyword>
<dbReference type="Gene3D" id="3.40.50.880">
    <property type="match status" value="1"/>
</dbReference>
<dbReference type="InterPro" id="IPR002474">
    <property type="entry name" value="CarbamoylP_synth_ssu_N"/>
</dbReference>
<dbReference type="PRINTS" id="PR00096">
    <property type="entry name" value="GATASE"/>
</dbReference>
<comment type="similarity">
    <text evidence="3 12">Belongs to the CarA family.</text>
</comment>
<dbReference type="GO" id="GO:0004088">
    <property type="term" value="F:carbamoyl-phosphate synthase (glutamine-hydrolyzing) activity"/>
    <property type="evidence" value="ECO:0007669"/>
    <property type="project" value="UniProtKB-UniRule"/>
</dbReference>
<reference evidence="14" key="1">
    <citation type="journal article" date="2017" name="J. Phycol.">
        <title>Analysis of chloroplast genomes and a supermatrix inform reclassification of the Rhodomelaceae (Rhodophyta).</title>
        <authorList>
            <person name="Diaz-Tapia P."/>
            <person name="Maggs C.A."/>
            <person name="West J.A."/>
            <person name="Verbruggen H."/>
        </authorList>
    </citation>
    <scope>NUCLEOTIDE SEQUENCE</scope>
    <source>
        <strain evidence="14">PD1230</strain>
    </source>
</reference>
<gene>
    <name evidence="12 14" type="primary">carA</name>
</gene>
<dbReference type="PRINTS" id="PR00099">
    <property type="entry name" value="CPSGATASE"/>
</dbReference>
<dbReference type="GeneID" id="33360417"/>
<dbReference type="GO" id="GO:0044205">
    <property type="term" value="P:'de novo' UMP biosynthetic process"/>
    <property type="evidence" value="ECO:0007669"/>
    <property type="project" value="UniProtKB-UniRule"/>
</dbReference>
<keyword evidence="12" id="KW-0055">Arginine biosynthesis</keyword>
<evidence type="ECO:0000256" key="1">
    <source>
        <dbReference type="ARBA" id="ARBA00004812"/>
    </source>
</evidence>
<dbReference type="Gene3D" id="3.50.30.20">
    <property type="entry name" value="Carbamoyl-phosphate synthase small subunit, N-terminal domain"/>
    <property type="match status" value="1"/>
</dbReference>
<dbReference type="PRINTS" id="PR00097">
    <property type="entry name" value="ANTSNTHASEII"/>
</dbReference>
<feature type="binding site" evidence="12">
    <location>
        <position position="246"/>
    </location>
    <ligand>
        <name>L-glutamine</name>
        <dbReference type="ChEBI" id="CHEBI:58359"/>
    </ligand>
</feature>
<evidence type="ECO:0000259" key="13">
    <source>
        <dbReference type="SMART" id="SM01097"/>
    </source>
</evidence>
<dbReference type="CDD" id="cd01744">
    <property type="entry name" value="GATase1_CPSase"/>
    <property type="match status" value="1"/>
</dbReference>
<evidence type="ECO:0000256" key="7">
    <source>
        <dbReference type="ARBA" id="ARBA00022962"/>
    </source>
</evidence>
<feature type="binding site" evidence="12">
    <location>
        <position position="279"/>
    </location>
    <ligand>
        <name>L-glutamine</name>
        <dbReference type="ChEBI" id="CHEBI:58359"/>
    </ligand>
</feature>
<dbReference type="InterPro" id="IPR050472">
    <property type="entry name" value="Anth_synth/Amidotransfase"/>
</dbReference>
<feature type="binding site" evidence="12">
    <location>
        <position position="318"/>
    </location>
    <ligand>
        <name>L-glutamine</name>
        <dbReference type="ChEBI" id="CHEBI:58359"/>
    </ligand>
</feature>
<evidence type="ECO:0000256" key="12">
    <source>
        <dbReference type="HAMAP-Rule" id="MF_01209"/>
    </source>
</evidence>
<dbReference type="InterPro" id="IPR035686">
    <property type="entry name" value="CPSase_GATase1"/>
</dbReference>
<feature type="binding site" evidence="12">
    <location>
        <position position="276"/>
    </location>
    <ligand>
        <name>L-glutamine</name>
        <dbReference type="ChEBI" id="CHEBI:58359"/>
    </ligand>
</feature>
<evidence type="ECO:0000256" key="11">
    <source>
        <dbReference type="ARBA" id="ARBA00049285"/>
    </source>
</evidence>
<evidence type="ECO:0000313" key="14">
    <source>
        <dbReference type="EMBL" id="ARW67150.1"/>
    </source>
</evidence>
<dbReference type="NCBIfam" id="TIGR01368">
    <property type="entry name" value="CPSaseIIsmall"/>
    <property type="match status" value="1"/>
</dbReference>
<dbReference type="UniPathway" id="UPA00070">
    <property type="reaction ID" value="UER00115"/>
</dbReference>
<feature type="binding site" evidence="12">
    <location>
        <position position="315"/>
    </location>
    <ligand>
        <name>L-glutamine</name>
        <dbReference type="ChEBI" id="CHEBI:58359"/>
    </ligand>
</feature>
<feature type="domain" description="Carbamoyl-phosphate synthase small subunit N-terminal" evidence="13">
    <location>
        <begin position="6"/>
        <end position="136"/>
    </location>
</feature>
<dbReference type="SUPFAM" id="SSF52021">
    <property type="entry name" value="Carbamoyl phosphate synthetase, small subunit N-terminal domain"/>
    <property type="match status" value="1"/>
</dbReference>
<proteinExistence type="inferred from homology"/>
<dbReference type="EC" id="6.3.5.5" evidence="12"/>
<keyword evidence="7 12" id="KW-0315">Glutamine amidotransferase</keyword>
<comment type="catalytic activity">
    <reaction evidence="11 12">
        <text>L-glutamine + H2O = L-glutamate + NH4(+)</text>
        <dbReference type="Rhea" id="RHEA:15889"/>
        <dbReference type="ChEBI" id="CHEBI:15377"/>
        <dbReference type="ChEBI" id="CHEBI:28938"/>
        <dbReference type="ChEBI" id="CHEBI:29985"/>
        <dbReference type="ChEBI" id="CHEBI:58359"/>
    </reaction>
</comment>
<dbReference type="GO" id="GO:0006207">
    <property type="term" value="P:'de novo' pyrimidine nucleobase biosynthetic process"/>
    <property type="evidence" value="ECO:0007669"/>
    <property type="project" value="InterPro"/>
</dbReference>
<comment type="catalytic activity">
    <reaction evidence="10 12">
        <text>hydrogencarbonate + L-glutamine + 2 ATP + H2O = carbamoyl phosphate + L-glutamate + 2 ADP + phosphate + 2 H(+)</text>
        <dbReference type="Rhea" id="RHEA:18633"/>
        <dbReference type="ChEBI" id="CHEBI:15377"/>
        <dbReference type="ChEBI" id="CHEBI:15378"/>
        <dbReference type="ChEBI" id="CHEBI:17544"/>
        <dbReference type="ChEBI" id="CHEBI:29985"/>
        <dbReference type="ChEBI" id="CHEBI:30616"/>
        <dbReference type="ChEBI" id="CHEBI:43474"/>
        <dbReference type="ChEBI" id="CHEBI:58228"/>
        <dbReference type="ChEBI" id="CHEBI:58359"/>
        <dbReference type="ChEBI" id="CHEBI:456216"/>
        <dbReference type="EC" id="6.3.5.5"/>
    </reaction>
</comment>
<dbReference type="PANTHER" id="PTHR43418:SF7">
    <property type="entry name" value="CARBAMOYL-PHOSPHATE SYNTHASE SMALL CHAIN"/>
    <property type="match status" value="1"/>
</dbReference>
<dbReference type="InterPro" id="IPR029062">
    <property type="entry name" value="Class_I_gatase-like"/>
</dbReference>
<dbReference type="GO" id="GO:0009507">
    <property type="term" value="C:chloroplast"/>
    <property type="evidence" value="ECO:0007669"/>
    <property type="project" value="UniProtKB-SubCell"/>
</dbReference>
<comment type="pathway">
    <text evidence="1 12">Pyrimidine metabolism; UMP biosynthesis via de novo pathway; (S)-dihydroorotate from bicarbonate: step 1/3.</text>
</comment>
<keyword evidence="6 12" id="KW-0067">ATP-binding</keyword>
<evidence type="ECO:0000256" key="9">
    <source>
        <dbReference type="ARBA" id="ARBA00044031"/>
    </source>
</evidence>
<dbReference type="SUPFAM" id="SSF52317">
    <property type="entry name" value="Class I glutamine amidotransferase-like"/>
    <property type="match status" value="1"/>
</dbReference>
<dbReference type="FunFam" id="3.50.30.20:FF:000001">
    <property type="entry name" value="Carbamoyl-phosphate synthase small chain"/>
    <property type="match status" value="1"/>
</dbReference>
<name>A0A1Z1MM33_9FLOR</name>
<feature type="active site" evidence="12">
    <location>
        <position position="364"/>
    </location>
</feature>
<evidence type="ECO:0000256" key="3">
    <source>
        <dbReference type="ARBA" id="ARBA00007800"/>
    </source>
</evidence>
<evidence type="ECO:0000256" key="5">
    <source>
        <dbReference type="ARBA" id="ARBA00022741"/>
    </source>
</evidence>
<dbReference type="GO" id="GO:0006541">
    <property type="term" value="P:glutamine metabolic process"/>
    <property type="evidence" value="ECO:0007669"/>
    <property type="project" value="InterPro"/>
</dbReference>
<feature type="region of interest" description="CPSase" evidence="12">
    <location>
        <begin position="1"/>
        <end position="197"/>
    </location>
</feature>
<evidence type="ECO:0000256" key="10">
    <source>
        <dbReference type="ARBA" id="ARBA00048816"/>
    </source>
</evidence>
<keyword evidence="14" id="KW-0934">Plastid</keyword>
<feature type="binding site" evidence="12">
    <location>
        <position position="248"/>
    </location>
    <ligand>
        <name>L-glutamine</name>
        <dbReference type="ChEBI" id="CHEBI:58359"/>
    </ligand>
</feature>
<keyword evidence="8 12" id="KW-0665">Pyrimidine biosynthesis</keyword>
<comment type="function">
    <text evidence="12">Small subunit of the glutamine-dependent carbamoyl phosphate synthetase (CPSase). CPSase catalyzes the formation of carbamoyl phosphate from the ammonia moiety of glutamine, carbonate, and phosphate donated by ATP, constituting the first step of 2 biosynthetic pathways, one leading to arginine and/or urea and the other to pyrimidine nucleotides. The small subunit (glutamine amidotransferase) binds and cleaves glutamine to supply the large subunit with the substrate ammonia.</text>
</comment>
<comment type="subunit">
    <text evidence="12">Composed of two chains; the small (or glutamine) chain promotes the hydrolysis of glutamine to ammonia, which is used by the large (or ammonia) chain to synthesize carbamoyl phosphate. Tetramer of heterodimers (alpha,beta)4.</text>
</comment>
<dbReference type="Pfam" id="PF00988">
    <property type="entry name" value="CPSase_sm_chain"/>
    <property type="match status" value="1"/>
</dbReference>
<dbReference type="Pfam" id="PF00117">
    <property type="entry name" value="GATase"/>
    <property type="match status" value="1"/>
</dbReference>
<dbReference type="SMART" id="SM01097">
    <property type="entry name" value="CPSase_sm_chain"/>
    <property type="match status" value="1"/>
</dbReference>
<dbReference type="NCBIfam" id="NF009475">
    <property type="entry name" value="PRK12838.1"/>
    <property type="match status" value="1"/>
</dbReference>
<organism evidence="14">
    <name type="scientific">Gredgaria maugeana</name>
    <dbReference type="NCBI Taxonomy" id="2007213"/>
    <lineage>
        <taxon>Eukaryota</taxon>
        <taxon>Rhodophyta</taxon>
        <taxon>Florideophyceae</taxon>
        <taxon>Rhodymeniophycidae</taxon>
        <taxon>Ceramiales</taxon>
        <taxon>Rhodomelaceae</taxon>
        <taxon>Herposiphonieae</taxon>
        <taxon>Gredgaria</taxon>
    </lineage>
</organism>
<sequence length="389" mass="43948">MSNNLYPAVLYLEDGTLYRGLSFFKILPSFGEVVFNTGMTGYQEIISDPSYSGQMVVFTYPEIGNTGLNQQDNESNFIHIKGLIARSIISAPSNWRSQFSLKDYVIQKKIPHIFGIDTRSLTKHLRSFGVTHGVIFDYNSNIDIKDINLHFINNIDLVRKVTIRTVYSINNYVFEDLNKFNSIYFNSNSINSISKKYKILLIDLGLKFNIVRKLLYLGCSVFIVSATCSYNSIVAYNPDGIVLSNGPGNPLLSIYVINLVKKLIKFSNIPIFGICMGHQILNIACGLSTFKLKFGHRGLNHPSGLHQYAEVTSQNHGFAVNKNSCTDNNLLEVFSVKYLNLNDFTVSSTVHQKLPVFSVQYHPEASPGPHDSEYLFEVFVKLINYIDNR</sequence>
<keyword evidence="14" id="KW-0150">Chloroplast</keyword>
<accession>A0A1Z1MM33</accession>
<dbReference type="HAMAP" id="MF_01209">
    <property type="entry name" value="CPSase_S_chain"/>
    <property type="match status" value="1"/>
</dbReference>
<dbReference type="AlphaFoldDB" id="A0A1Z1MM33"/>
<dbReference type="PROSITE" id="PS51273">
    <property type="entry name" value="GATASE_TYPE_1"/>
    <property type="match status" value="1"/>
</dbReference>
<keyword evidence="5 12" id="KW-0547">Nucleotide-binding</keyword>
<evidence type="ECO:0000256" key="2">
    <source>
        <dbReference type="ARBA" id="ARBA00005077"/>
    </source>
</evidence>
<dbReference type="GO" id="GO:0004359">
    <property type="term" value="F:glutaminase activity"/>
    <property type="evidence" value="ECO:0007669"/>
    <property type="project" value="RHEA"/>
</dbReference>
<feature type="binding site" evidence="12">
    <location>
        <position position="50"/>
    </location>
    <ligand>
        <name>L-glutamine</name>
        <dbReference type="ChEBI" id="CHEBI:58359"/>
    </ligand>
</feature>
<dbReference type="InterPro" id="IPR006274">
    <property type="entry name" value="CarbamoylP_synth_ssu"/>
</dbReference>
<dbReference type="GO" id="GO:0005524">
    <property type="term" value="F:ATP binding"/>
    <property type="evidence" value="ECO:0007669"/>
    <property type="project" value="UniProtKB-UniRule"/>
</dbReference>
<protein>
    <recommendedName>
        <fullName evidence="12">Carbamoyl phosphate synthase small chain</fullName>
        <ecNumber evidence="12">6.3.5.5</ecNumber>
    </recommendedName>
    <alternativeName>
        <fullName evidence="12">Carbamoyl phosphate synthetase glutamine chain</fullName>
    </alternativeName>
</protein>
<comment type="subcellular location">
    <subcellularLocation>
        <location evidence="12">Plastid</location>
        <location evidence="12">Chloroplast</location>
    </subcellularLocation>
</comment>
<feature type="active site" description="Nucleophile" evidence="12">
    <location>
        <position position="275"/>
    </location>
</feature>
<evidence type="ECO:0000256" key="8">
    <source>
        <dbReference type="ARBA" id="ARBA00022975"/>
    </source>
</evidence>
<feature type="active site" evidence="12">
    <location>
        <position position="362"/>
    </location>
</feature>
<dbReference type="EMBL" id="MF101446">
    <property type="protein sequence ID" value="ARW67150.1"/>
    <property type="molecule type" value="Genomic_DNA"/>
</dbReference>
<dbReference type="RefSeq" id="YP_009397964.1">
    <property type="nucleotide sequence ID" value="NC_035290.1"/>
</dbReference>
<keyword evidence="12" id="KW-0028">Amino-acid biosynthesis</keyword>
<dbReference type="InterPro" id="IPR017926">
    <property type="entry name" value="GATASE"/>
</dbReference>
<comment type="subunit">
    <text evidence="9">Heterodimer composed of 2 chains; the small (or glutamine) chain promotes the hydrolysis of glutamine to ammonia, which is used by the large (or ammonia) chain to synthesize carbamoyl phosphate.</text>
</comment>
<dbReference type="PANTHER" id="PTHR43418">
    <property type="entry name" value="MULTIFUNCTIONAL TRYPTOPHAN BIOSYNTHESIS PROTEIN-RELATED"/>
    <property type="match status" value="1"/>
</dbReference>
<evidence type="ECO:0000256" key="4">
    <source>
        <dbReference type="ARBA" id="ARBA00022598"/>
    </source>
</evidence>
<dbReference type="GO" id="GO:0006526">
    <property type="term" value="P:L-arginine biosynthetic process"/>
    <property type="evidence" value="ECO:0007669"/>
    <property type="project" value="UniProtKB-UniRule"/>
</dbReference>